<protein>
    <submittedName>
        <fullName evidence="1">Haze protective factor 1</fullName>
    </submittedName>
</protein>
<gene>
    <name evidence="1" type="ORF">AB5J53_05005</name>
</gene>
<reference evidence="1" key="1">
    <citation type="submission" date="2024-07" db="EMBL/GenBank/DDBJ databases">
        <authorList>
            <person name="Yu S.T."/>
        </authorList>
    </citation>
    <scope>NUCLEOTIDE SEQUENCE</scope>
    <source>
        <strain evidence="1">R41</strain>
    </source>
</reference>
<sequence>MGVSTDRVSGTVEIDRSIFGIDESRRPGEPERPFWTDLPVDAGPVQVSHGTVLVRSEAQAHDVEVTLEMGAELSKPMGAEFELLGEWPYHSGSGDLVVCTIDGPEFSFAVPADSRFVLRVFRSGGASAAARFDELMGHQYPITGLEAYHFLFVPRA</sequence>
<proteinExistence type="predicted"/>
<organism evidence="1">
    <name type="scientific">Streptomyces sp. R41</name>
    <dbReference type="NCBI Taxonomy" id="3238632"/>
    <lineage>
        <taxon>Bacteria</taxon>
        <taxon>Bacillati</taxon>
        <taxon>Actinomycetota</taxon>
        <taxon>Actinomycetes</taxon>
        <taxon>Kitasatosporales</taxon>
        <taxon>Streptomycetaceae</taxon>
        <taxon>Streptomyces</taxon>
    </lineage>
</organism>
<dbReference type="AlphaFoldDB" id="A0AB39R4Y2"/>
<name>A0AB39R4Y2_9ACTN</name>
<dbReference type="RefSeq" id="WP_369244413.1">
    <property type="nucleotide sequence ID" value="NZ_CP163443.1"/>
</dbReference>
<dbReference type="EMBL" id="CP163443">
    <property type="protein sequence ID" value="XDQ51072.1"/>
    <property type="molecule type" value="Genomic_DNA"/>
</dbReference>
<accession>A0AB39R4Y2</accession>
<evidence type="ECO:0000313" key="1">
    <source>
        <dbReference type="EMBL" id="XDQ51072.1"/>
    </source>
</evidence>